<dbReference type="EMBL" id="UYRR01003702">
    <property type="protein sequence ID" value="VDK20395.1"/>
    <property type="molecule type" value="Genomic_DNA"/>
</dbReference>
<sequence length="81" mass="8988">MDPGKIVWFRVIENVFRDVDPDASEDDKKKAKSYEIIGSMSETGLGCVVWWVQAEEGAEFEDEEEGEGDGDGNNQEGGEET</sequence>
<evidence type="ECO:0000313" key="4">
    <source>
        <dbReference type="EMBL" id="VDK20395.1"/>
    </source>
</evidence>
<dbReference type="InterPro" id="IPR013238">
    <property type="entry name" value="RNA_pol_III_Rbc25"/>
</dbReference>
<gene>
    <name evidence="3" type="ORF">ASIM_LOCUS2582</name>
    <name evidence="4" type="ORF">ASIM_LOCUS2678</name>
</gene>
<dbReference type="InterPro" id="IPR012340">
    <property type="entry name" value="NA-bd_OB-fold"/>
</dbReference>
<dbReference type="EMBL" id="UYRR01003538">
    <property type="protein sequence ID" value="VDK20175.1"/>
    <property type="molecule type" value="Genomic_DNA"/>
</dbReference>
<feature type="domain" description="RNA polymerase III subunit Rpc25" evidence="2">
    <location>
        <begin position="1"/>
        <end position="51"/>
    </location>
</feature>
<keyword evidence="5" id="KW-1185">Reference proteome</keyword>
<feature type="region of interest" description="Disordered" evidence="1">
    <location>
        <begin position="54"/>
        <end position="81"/>
    </location>
</feature>
<dbReference type="WBParaSite" id="ASIM_0000282601-mRNA-1">
    <property type="protein sequence ID" value="ASIM_0000282601-mRNA-1"/>
    <property type="gene ID" value="ASIM_0000282601"/>
</dbReference>
<dbReference type="AlphaFoldDB" id="A0A0M3J5J5"/>
<evidence type="ECO:0000256" key="1">
    <source>
        <dbReference type="SAM" id="MobiDB-lite"/>
    </source>
</evidence>
<dbReference type="Pfam" id="PF08292">
    <property type="entry name" value="RNA_pol_Rbc25"/>
    <property type="match status" value="1"/>
</dbReference>
<dbReference type="Gene3D" id="2.40.50.140">
    <property type="entry name" value="Nucleic acid-binding proteins"/>
    <property type="match status" value="1"/>
</dbReference>
<feature type="compositionally biased region" description="Low complexity" evidence="1">
    <location>
        <begin position="72"/>
        <end position="81"/>
    </location>
</feature>
<proteinExistence type="predicted"/>
<accession>A0A0M3J5J5</accession>
<dbReference type="WBParaSite" id="ASIM_0000272801-mRNA-1">
    <property type="protein sequence ID" value="ASIM_0000272801-mRNA-1"/>
    <property type="gene ID" value="ASIM_0000272801"/>
</dbReference>
<reference evidence="3 5" key="2">
    <citation type="submission" date="2018-11" db="EMBL/GenBank/DDBJ databases">
        <authorList>
            <consortium name="Pathogen Informatics"/>
        </authorList>
    </citation>
    <scope>NUCLEOTIDE SEQUENCE [LARGE SCALE GENOMIC DNA]</scope>
</reference>
<protein>
    <submittedName>
        <fullName evidence="6 7">DNA-directed RNA polymerase III subunit RPC8 (inferred by orthology to a human protein)</fullName>
    </submittedName>
</protein>
<evidence type="ECO:0000259" key="2">
    <source>
        <dbReference type="Pfam" id="PF08292"/>
    </source>
</evidence>
<evidence type="ECO:0000313" key="3">
    <source>
        <dbReference type="EMBL" id="VDK20175.1"/>
    </source>
</evidence>
<organism evidence="7">
    <name type="scientific">Anisakis simplex</name>
    <name type="common">Herring worm</name>
    <dbReference type="NCBI Taxonomy" id="6269"/>
    <lineage>
        <taxon>Eukaryota</taxon>
        <taxon>Metazoa</taxon>
        <taxon>Ecdysozoa</taxon>
        <taxon>Nematoda</taxon>
        <taxon>Chromadorea</taxon>
        <taxon>Rhabditida</taxon>
        <taxon>Spirurina</taxon>
        <taxon>Ascaridomorpha</taxon>
        <taxon>Ascaridoidea</taxon>
        <taxon>Anisakidae</taxon>
        <taxon>Anisakis</taxon>
        <taxon>Anisakis simplex complex</taxon>
    </lineage>
</organism>
<evidence type="ECO:0000313" key="7">
    <source>
        <dbReference type="WBParaSite" id="ASIM_0000282601-mRNA-1"/>
    </source>
</evidence>
<name>A0A0M3J5J5_ANISI</name>
<feature type="compositionally biased region" description="Acidic residues" evidence="1">
    <location>
        <begin position="56"/>
        <end position="70"/>
    </location>
</feature>
<reference evidence="6 7" key="1">
    <citation type="submission" date="2017-02" db="UniProtKB">
        <authorList>
            <consortium name="WormBaseParasite"/>
        </authorList>
    </citation>
    <scope>IDENTIFICATION</scope>
</reference>
<evidence type="ECO:0000313" key="5">
    <source>
        <dbReference type="Proteomes" id="UP000267096"/>
    </source>
</evidence>
<evidence type="ECO:0000313" key="6">
    <source>
        <dbReference type="WBParaSite" id="ASIM_0000272801-mRNA-1"/>
    </source>
</evidence>
<dbReference type="Proteomes" id="UP000267096">
    <property type="component" value="Unassembled WGS sequence"/>
</dbReference>